<evidence type="ECO:0000256" key="1">
    <source>
        <dbReference type="SAM" id="MobiDB-lite"/>
    </source>
</evidence>
<dbReference type="EMBL" id="JAMYWD010000009">
    <property type="protein sequence ID" value="KAJ4960692.1"/>
    <property type="molecule type" value="Genomic_DNA"/>
</dbReference>
<dbReference type="AlphaFoldDB" id="A0A9Q0K2R3"/>
<comment type="caution">
    <text evidence="2">The sequence shown here is derived from an EMBL/GenBank/DDBJ whole genome shotgun (WGS) entry which is preliminary data.</text>
</comment>
<keyword evidence="3" id="KW-1185">Reference proteome</keyword>
<reference evidence="2" key="1">
    <citation type="journal article" date="2023" name="Plant J.">
        <title>The genome of the king protea, Protea cynaroides.</title>
        <authorList>
            <person name="Chang J."/>
            <person name="Duong T.A."/>
            <person name="Schoeman C."/>
            <person name="Ma X."/>
            <person name="Roodt D."/>
            <person name="Barker N."/>
            <person name="Li Z."/>
            <person name="Van de Peer Y."/>
            <person name="Mizrachi E."/>
        </authorList>
    </citation>
    <scope>NUCLEOTIDE SEQUENCE</scope>
    <source>
        <tissue evidence="2">Young leaves</tissue>
    </source>
</reference>
<evidence type="ECO:0000313" key="2">
    <source>
        <dbReference type="EMBL" id="KAJ4960692.1"/>
    </source>
</evidence>
<name>A0A9Q0K2R3_9MAGN</name>
<gene>
    <name evidence="2" type="ORF">NE237_020602</name>
</gene>
<sequence length="125" mass="14164">MPNWTWSRPRKKIPWLVATAIKEFRDSEEMRTLVVKEVMPGFNFGVDALQDWILSRDAGFDFSWCPLLGPAVIDNAESEKRKSSEEHSEGDLGTSVHHLPPTSQALNRVEWGTTIHEANQPHLVG</sequence>
<dbReference type="Proteomes" id="UP001141806">
    <property type="component" value="Unassembled WGS sequence"/>
</dbReference>
<proteinExistence type="predicted"/>
<organism evidence="2 3">
    <name type="scientific">Protea cynaroides</name>
    <dbReference type="NCBI Taxonomy" id="273540"/>
    <lineage>
        <taxon>Eukaryota</taxon>
        <taxon>Viridiplantae</taxon>
        <taxon>Streptophyta</taxon>
        <taxon>Embryophyta</taxon>
        <taxon>Tracheophyta</taxon>
        <taxon>Spermatophyta</taxon>
        <taxon>Magnoliopsida</taxon>
        <taxon>Proteales</taxon>
        <taxon>Proteaceae</taxon>
        <taxon>Protea</taxon>
    </lineage>
</organism>
<feature type="compositionally biased region" description="Basic and acidic residues" evidence="1">
    <location>
        <begin position="77"/>
        <end position="90"/>
    </location>
</feature>
<feature type="region of interest" description="Disordered" evidence="1">
    <location>
        <begin position="76"/>
        <end position="100"/>
    </location>
</feature>
<evidence type="ECO:0000313" key="3">
    <source>
        <dbReference type="Proteomes" id="UP001141806"/>
    </source>
</evidence>
<accession>A0A9Q0K2R3</accession>
<protein>
    <submittedName>
        <fullName evidence="2">Uncharacterized protein</fullName>
    </submittedName>
</protein>